<evidence type="ECO:0000313" key="2">
    <source>
        <dbReference type="Proteomes" id="UP000499080"/>
    </source>
</evidence>
<accession>A0A4Y2AM48</accession>
<comment type="caution">
    <text evidence="1">The sequence shown here is derived from an EMBL/GenBank/DDBJ whole genome shotgun (WGS) entry which is preliminary data.</text>
</comment>
<name>A0A4Y2AM48_ARAVE</name>
<dbReference type="AlphaFoldDB" id="A0A4Y2AM48"/>
<protein>
    <submittedName>
        <fullName evidence="1">Uncharacterized protein</fullName>
    </submittedName>
</protein>
<dbReference type="Proteomes" id="UP000499080">
    <property type="component" value="Unassembled WGS sequence"/>
</dbReference>
<proteinExistence type="predicted"/>
<dbReference type="EMBL" id="BGPR01000021">
    <property type="protein sequence ID" value="GBL80319.1"/>
    <property type="molecule type" value="Genomic_DNA"/>
</dbReference>
<organism evidence="1 2">
    <name type="scientific">Araneus ventricosus</name>
    <name type="common">Orbweaver spider</name>
    <name type="synonym">Epeira ventricosa</name>
    <dbReference type="NCBI Taxonomy" id="182803"/>
    <lineage>
        <taxon>Eukaryota</taxon>
        <taxon>Metazoa</taxon>
        <taxon>Ecdysozoa</taxon>
        <taxon>Arthropoda</taxon>
        <taxon>Chelicerata</taxon>
        <taxon>Arachnida</taxon>
        <taxon>Araneae</taxon>
        <taxon>Araneomorphae</taxon>
        <taxon>Entelegynae</taxon>
        <taxon>Araneoidea</taxon>
        <taxon>Araneidae</taxon>
        <taxon>Araneus</taxon>
    </lineage>
</organism>
<gene>
    <name evidence="1" type="ORF">AVEN_92236_1</name>
</gene>
<keyword evidence="2" id="KW-1185">Reference proteome</keyword>
<sequence length="86" mass="9434">MFSLVGESGWQNLFSISGTSEFCIGRSAVPLLIPVIFQQPSEDSIYGNASSPETSHLPRCCMAWFGERRLIVKAKPSEPPFLTTAL</sequence>
<reference evidence="1 2" key="1">
    <citation type="journal article" date="2019" name="Sci. Rep.">
        <title>Orb-weaving spider Araneus ventricosus genome elucidates the spidroin gene catalogue.</title>
        <authorList>
            <person name="Kono N."/>
            <person name="Nakamura H."/>
            <person name="Ohtoshi R."/>
            <person name="Moran D.A.P."/>
            <person name="Shinohara A."/>
            <person name="Yoshida Y."/>
            <person name="Fujiwara M."/>
            <person name="Mori M."/>
            <person name="Tomita M."/>
            <person name="Arakawa K."/>
        </authorList>
    </citation>
    <scope>NUCLEOTIDE SEQUENCE [LARGE SCALE GENOMIC DNA]</scope>
</reference>
<evidence type="ECO:0000313" key="1">
    <source>
        <dbReference type="EMBL" id="GBL80319.1"/>
    </source>
</evidence>